<organism evidence="2 3">
    <name type="scientific">Candidatus Daviesbacteria bacterium RIFCSPHIGHO2_02_FULL_39_12</name>
    <dbReference type="NCBI Taxonomy" id="1797770"/>
    <lineage>
        <taxon>Bacteria</taxon>
        <taxon>Candidatus Daviesiibacteriota</taxon>
    </lineage>
</organism>
<comment type="caution">
    <text evidence="2">The sequence shown here is derived from an EMBL/GenBank/DDBJ whole genome shotgun (WGS) entry which is preliminary data.</text>
</comment>
<dbReference type="EMBL" id="MFCX01000009">
    <property type="protein sequence ID" value="OGE26481.1"/>
    <property type="molecule type" value="Genomic_DNA"/>
</dbReference>
<evidence type="ECO:0000256" key="1">
    <source>
        <dbReference type="SAM" id="MobiDB-lite"/>
    </source>
</evidence>
<reference evidence="2 3" key="1">
    <citation type="journal article" date="2016" name="Nat. Commun.">
        <title>Thousands of microbial genomes shed light on interconnected biogeochemical processes in an aquifer system.</title>
        <authorList>
            <person name="Anantharaman K."/>
            <person name="Brown C.T."/>
            <person name="Hug L.A."/>
            <person name="Sharon I."/>
            <person name="Castelle C.J."/>
            <person name="Probst A.J."/>
            <person name="Thomas B.C."/>
            <person name="Singh A."/>
            <person name="Wilkins M.J."/>
            <person name="Karaoz U."/>
            <person name="Brodie E.L."/>
            <person name="Williams K.H."/>
            <person name="Hubbard S.S."/>
            <person name="Banfield J.F."/>
        </authorList>
    </citation>
    <scope>NUCLEOTIDE SEQUENCE [LARGE SCALE GENOMIC DNA]</scope>
</reference>
<name>A0A1F5JCV6_9BACT</name>
<feature type="region of interest" description="Disordered" evidence="1">
    <location>
        <begin position="1"/>
        <end position="21"/>
    </location>
</feature>
<protein>
    <submittedName>
        <fullName evidence="2">Uncharacterized protein</fullName>
    </submittedName>
</protein>
<proteinExistence type="predicted"/>
<gene>
    <name evidence="2" type="ORF">A3C26_00560</name>
</gene>
<dbReference type="AlphaFoldDB" id="A0A1F5JCV6"/>
<evidence type="ECO:0000313" key="3">
    <source>
        <dbReference type="Proteomes" id="UP000177042"/>
    </source>
</evidence>
<dbReference type="Proteomes" id="UP000177042">
    <property type="component" value="Unassembled WGS sequence"/>
</dbReference>
<sequence>MTEVPTGVENTERKVETLPFPQDPKERLNALLSSLNFGPKAVTLLLLPQHGVYISPGELTAQFRGTFQGSEMSTVSKTTARGYTRESLFNLGLVAEEYSMDHFGQKKIVGYGQSEAGQKYGVRAACLVLKTENENGISLRLFFGSSNTNSQEQVRAPLTRALILRLLRGQSKPVTEIEIARSLGVGTGVVHDSILSLAQGDAITSTRSS</sequence>
<accession>A0A1F5JCV6</accession>
<evidence type="ECO:0000313" key="2">
    <source>
        <dbReference type="EMBL" id="OGE26481.1"/>
    </source>
</evidence>